<dbReference type="PROSITE" id="PS50005">
    <property type="entry name" value="TPR"/>
    <property type="match status" value="1"/>
</dbReference>
<dbReference type="SMART" id="SM00862">
    <property type="entry name" value="Trans_reg_C"/>
    <property type="match status" value="1"/>
</dbReference>
<dbReference type="PRINTS" id="PR00364">
    <property type="entry name" value="DISEASERSIST"/>
</dbReference>
<dbReference type="GO" id="GO:0003677">
    <property type="term" value="F:DNA binding"/>
    <property type="evidence" value="ECO:0007669"/>
    <property type="project" value="UniProtKB-KW"/>
</dbReference>
<evidence type="ECO:0000313" key="8">
    <source>
        <dbReference type="EMBL" id="XBV24731.1"/>
    </source>
</evidence>
<keyword evidence="2" id="KW-0805">Transcription regulation</keyword>
<dbReference type="SMART" id="SM00028">
    <property type="entry name" value="TPR"/>
    <property type="match status" value="5"/>
</dbReference>
<dbReference type="InterPro" id="IPR016032">
    <property type="entry name" value="Sig_transdc_resp-reg_C-effctor"/>
</dbReference>
<dbReference type="InterPro" id="IPR019734">
    <property type="entry name" value="TPR_rpt"/>
</dbReference>
<dbReference type="AlphaFoldDB" id="A0AAU7TD90"/>
<dbReference type="Gene3D" id="1.10.10.10">
    <property type="entry name" value="Winged helix-like DNA-binding domain superfamily/Winged helix DNA-binding domain"/>
    <property type="match status" value="1"/>
</dbReference>
<dbReference type="InterPro" id="IPR001867">
    <property type="entry name" value="OmpR/PhoB-type_DNA-bd"/>
</dbReference>
<dbReference type="InterPro" id="IPR011990">
    <property type="entry name" value="TPR-like_helical_dom_sf"/>
</dbReference>
<dbReference type="InterPro" id="IPR036388">
    <property type="entry name" value="WH-like_DNA-bd_sf"/>
</dbReference>
<evidence type="ECO:0000259" key="7">
    <source>
        <dbReference type="SMART" id="SM01043"/>
    </source>
</evidence>
<dbReference type="Gene3D" id="1.25.40.10">
    <property type="entry name" value="Tetratricopeptide repeat domain"/>
    <property type="match status" value="3"/>
</dbReference>
<organism evidence="8">
    <name type="scientific">Kribbella sp. HUAS MG21</name>
    <dbReference type="NCBI Taxonomy" id="3160966"/>
    <lineage>
        <taxon>Bacteria</taxon>
        <taxon>Bacillati</taxon>
        <taxon>Actinomycetota</taxon>
        <taxon>Actinomycetes</taxon>
        <taxon>Propionibacteriales</taxon>
        <taxon>Kribbellaceae</taxon>
        <taxon>Kribbella</taxon>
    </lineage>
</organism>
<dbReference type="InterPro" id="IPR051677">
    <property type="entry name" value="AfsR-DnrI-RedD_regulator"/>
</dbReference>
<keyword evidence="5" id="KW-0802">TPR repeat</keyword>
<comment type="similarity">
    <text evidence="1">Belongs to the AfsR/DnrI/RedD regulatory family.</text>
</comment>
<dbReference type="CDD" id="cd15831">
    <property type="entry name" value="BTAD"/>
    <property type="match status" value="1"/>
</dbReference>
<reference evidence="8" key="1">
    <citation type="submission" date="2024-06" db="EMBL/GenBank/DDBJ databases">
        <title>Kribbella sp. strain HUAS MG21 genome sequences.</title>
        <authorList>
            <person name="Mo P."/>
        </authorList>
    </citation>
    <scope>NUCLEOTIDE SEQUENCE</scope>
    <source>
        <strain evidence="8">HUAS MG21</strain>
    </source>
</reference>
<dbReference type="RefSeq" id="WP_350277551.1">
    <property type="nucleotide sequence ID" value="NZ_CP158165.1"/>
</dbReference>
<feature type="repeat" description="TPR" evidence="5">
    <location>
        <begin position="753"/>
        <end position="786"/>
    </location>
</feature>
<evidence type="ECO:0000256" key="4">
    <source>
        <dbReference type="ARBA" id="ARBA00023163"/>
    </source>
</evidence>
<feature type="domain" description="OmpR/PhoB-type" evidence="6">
    <location>
        <begin position="25"/>
        <end position="101"/>
    </location>
</feature>
<feature type="domain" description="Bacterial transcriptional activator" evidence="7">
    <location>
        <begin position="108"/>
        <end position="250"/>
    </location>
</feature>
<dbReference type="Gene3D" id="3.40.50.300">
    <property type="entry name" value="P-loop containing nucleotide triphosphate hydrolases"/>
    <property type="match status" value="1"/>
</dbReference>
<name>A0AAU7TD90_9ACTN</name>
<dbReference type="GO" id="GO:0006355">
    <property type="term" value="P:regulation of DNA-templated transcription"/>
    <property type="evidence" value="ECO:0007669"/>
    <property type="project" value="InterPro"/>
</dbReference>
<dbReference type="GO" id="GO:0000160">
    <property type="term" value="P:phosphorelay signal transduction system"/>
    <property type="evidence" value="ECO:0007669"/>
    <property type="project" value="InterPro"/>
</dbReference>
<gene>
    <name evidence="8" type="ORF">ABN611_40070</name>
</gene>
<dbReference type="SUPFAM" id="SSF52540">
    <property type="entry name" value="P-loop containing nucleoside triphosphate hydrolases"/>
    <property type="match status" value="1"/>
</dbReference>
<dbReference type="GO" id="GO:0043531">
    <property type="term" value="F:ADP binding"/>
    <property type="evidence" value="ECO:0007669"/>
    <property type="project" value="InterPro"/>
</dbReference>
<dbReference type="InterPro" id="IPR005158">
    <property type="entry name" value="BTAD"/>
</dbReference>
<dbReference type="Pfam" id="PF03704">
    <property type="entry name" value="BTAD"/>
    <property type="match status" value="1"/>
</dbReference>
<sequence length="932" mass="100982">MFWRGEVAGLEFRVLGAVEVRDADGDVVPLPSRRVAVLLAALVLRVNRTMRIEELVDLLWSADELPSNPRAALQIYISRLRTTLGDTDRSVIRTGAGGYSLRADPARVDVEVFRTLVRTAVGTADPAARIEPLAAALSLWRGEPLAGLDTGAVARELVPRLAEEHLQARELYFDARLAAGESADLVPELTELAERHPTRERFAAQLIRAHQASGRTALALATYGDVAERLRELLGADPGPELRALYAELLAATDSATGAETAPGGIPTVVPRQLPAGVPAFTGRTEHLRRLDELLPTGSLALVIGPAGVGKTSLAVHWGRQVEARFPDGVLYADLLGFSPSAEPADPHAILSRFLVALGTPPDRLPPTADEQVGMYRSLLAARAVLVVLDNARSADQVRPLATAGARCCTVVTSRNELAGLVATEQAEPIRLDVFDAAQAKQLLEARIGADRFAADPASVDALVERCAGLPLALSLLAAQIALRPRRSLASFVDALGDAPLDALSTADGVGVRTIFSWSYRQLRPELARMFRLLAQHPGAEITLGAAAALAGVPIREAGRMLAELVANHQLVEVGPDRWVLHDLLRAYGQELCEPDEADAAFARLLGYLVHSGYAGAILLSPARVRIELPDPPPDVELVVPANREEAFAWFDGEQPNNLAVLRAAAGRYDVLLWLYVWAIADYLDFRGRSGYPQAQQLALEAAVRLGDLTKQAHTRRDLARGHMAMREWDDAIRQHELALGIAEEIGDEAGIAHGSLGLGRVYTRIGQHRKAIQHTLRALRIYERDDYEPRDYERCDHFHARANALNNLGWYHSELGEYEAGLDYAQQSLKLYSEVDSEFGRAVASDTSGYALAGLGRYDEAIALYTVAVDVLRGLGRRLDTADCLMAMARVQDRAGRGEGAKASYAAALEILDALDHPDAATVRECLAKQR</sequence>
<dbReference type="Pfam" id="PF00486">
    <property type="entry name" value="Trans_reg_C"/>
    <property type="match status" value="1"/>
</dbReference>
<dbReference type="PANTHER" id="PTHR35807">
    <property type="entry name" value="TRANSCRIPTIONAL REGULATOR REDD-RELATED"/>
    <property type="match status" value="1"/>
</dbReference>
<evidence type="ECO:0000256" key="3">
    <source>
        <dbReference type="ARBA" id="ARBA00023125"/>
    </source>
</evidence>
<dbReference type="SMART" id="SM01043">
    <property type="entry name" value="BTAD"/>
    <property type="match status" value="1"/>
</dbReference>
<dbReference type="Pfam" id="PF13424">
    <property type="entry name" value="TPR_12"/>
    <property type="match status" value="1"/>
</dbReference>
<keyword evidence="3" id="KW-0238">DNA-binding</keyword>
<dbReference type="SUPFAM" id="SSF48452">
    <property type="entry name" value="TPR-like"/>
    <property type="match status" value="3"/>
</dbReference>
<dbReference type="PANTHER" id="PTHR35807:SF1">
    <property type="entry name" value="TRANSCRIPTIONAL REGULATOR REDD"/>
    <property type="match status" value="1"/>
</dbReference>
<evidence type="ECO:0000256" key="2">
    <source>
        <dbReference type="ARBA" id="ARBA00023015"/>
    </source>
</evidence>
<accession>A0AAU7TD90</accession>
<evidence type="ECO:0000259" key="6">
    <source>
        <dbReference type="SMART" id="SM00862"/>
    </source>
</evidence>
<evidence type="ECO:0000256" key="5">
    <source>
        <dbReference type="PROSITE-ProRule" id="PRU00339"/>
    </source>
</evidence>
<dbReference type="Pfam" id="PF13374">
    <property type="entry name" value="TPR_10"/>
    <property type="match status" value="1"/>
</dbReference>
<proteinExistence type="inferred from homology"/>
<protein>
    <submittedName>
        <fullName evidence="8">BTAD domain-containing putative transcriptional regulator</fullName>
    </submittedName>
</protein>
<dbReference type="InterPro" id="IPR027417">
    <property type="entry name" value="P-loop_NTPase"/>
</dbReference>
<dbReference type="EMBL" id="CP158165">
    <property type="protein sequence ID" value="XBV24731.1"/>
    <property type="molecule type" value="Genomic_DNA"/>
</dbReference>
<dbReference type="SUPFAM" id="SSF46894">
    <property type="entry name" value="C-terminal effector domain of the bipartite response regulators"/>
    <property type="match status" value="1"/>
</dbReference>
<keyword evidence="4" id="KW-0804">Transcription</keyword>
<evidence type="ECO:0000256" key="1">
    <source>
        <dbReference type="ARBA" id="ARBA00005820"/>
    </source>
</evidence>